<name>A0ABP7VJC7_9ACTN</name>
<gene>
    <name evidence="2" type="ORF">GCM10022233_50570</name>
</gene>
<evidence type="ECO:0000313" key="3">
    <source>
        <dbReference type="Proteomes" id="UP001499984"/>
    </source>
</evidence>
<feature type="region of interest" description="Disordered" evidence="1">
    <location>
        <begin position="22"/>
        <end position="51"/>
    </location>
</feature>
<proteinExistence type="predicted"/>
<sequence length="288" mass="30362">MRSRTCAAATFLVAAVLTGCSGSPDGKEPVESRAAATPGQSRQAAPAEPRPRTAAEFLARAEQAMAAEKGWTFAVEGREGVVLQGQESAATYTATVHRTTGGAWALHSQGSSRSSKGVTRAEEIYVVDGTAYVKEGTASWEHGPLSDPEFADKVEDPVAALDAFREYGEAVSLSEGTGGGVRLSVRTTSAALTAVREQGVVQKALRELAPTLEQLRAAGVTAPESRIRVERVEESVVLAPSTYRITAHTFRCTFLIPHGGQDIRYDQLVTERTSGAYDGAVALPEGVA</sequence>
<evidence type="ECO:0000313" key="2">
    <source>
        <dbReference type="EMBL" id="GAA4068560.1"/>
    </source>
</evidence>
<accession>A0ABP7VJC7</accession>
<evidence type="ECO:0000256" key="1">
    <source>
        <dbReference type="SAM" id="MobiDB-lite"/>
    </source>
</evidence>
<dbReference type="Gene3D" id="2.50.20.20">
    <property type="match status" value="1"/>
</dbReference>
<evidence type="ECO:0008006" key="4">
    <source>
        <dbReference type="Google" id="ProtNLM"/>
    </source>
</evidence>
<comment type="caution">
    <text evidence="2">The sequence shown here is derived from an EMBL/GenBank/DDBJ whole genome shotgun (WGS) entry which is preliminary data.</text>
</comment>
<keyword evidence="3" id="KW-1185">Reference proteome</keyword>
<dbReference type="PROSITE" id="PS51257">
    <property type="entry name" value="PROKAR_LIPOPROTEIN"/>
    <property type="match status" value="1"/>
</dbReference>
<reference evidence="3" key="1">
    <citation type="journal article" date="2019" name="Int. J. Syst. Evol. Microbiol.">
        <title>The Global Catalogue of Microorganisms (GCM) 10K type strain sequencing project: providing services to taxonomists for standard genome sequencing and annotation.</title>
        <authorList>
            <consortium name="The Broad Institute Genomics Platform"/>
            <consortium name="The Broad Institute Genome Sequencing Center for Infectious Disease"/>
            <person name="Wu L."/>
            <person name="Ma J."/>
        </authorList>
    </citation>
    <scope>NUCLEOTIDE SEQUENCE [LARGE SCALE GENOMIC DNA]</scope>
    <source>
        <strain evidence="3">JCM 16925</strain>
    </source>
</reference>
<protein>
    <recommendedName>
        <fullName evidence="4">Lipoprotein</fullName>
    </recommendedName>
</protein>
<dbReference type="Proteomes" id="UP001499984">
    <property type="component" value="Unassembled WGS sequence"/>
</dbReference>
<dbReference type="RefSeq" id="WP_345015781.1">
    <property type="nucleotide sequence ID" value="NZ_BAAAZY010000012.1"/>
</dbReference>
<dbReference type="EMBL" id="BAAAZY010000012">
    <property type="protein sequence ID" value="GAA4068560.1"/>
    <property type="molecule type" value="Genomic_DNA"/>
</dbReference>
<organism evidence="2 3">
    <name type="scientific">Streptomyces shaanxiensis</name>
    <dbReference type="NCBI Taxonomy" id="653357"/>
    <lineage>
        <taxon>Bacteria</taxon>
        <taxon>Bacillati</taxon>
        <taxon>Actinomycetota</taxon>
        <taxon>Actinomycetes</taxon>
        <taxon>Kitasatosporales</taxon>
        <taxon>Streptomycetaceae</taxon>
        <taxon>Streptomyces</taxon>
    </lineage>
</organism>